<dbReference type="PROSITE" id="PS51233">
    <property type="entry name" value="VWFD"/>
    <property type="match status" value="1"/>
</dbReference>
<dbReference type="RefSeq" id="XP_013392487.1">
    <property type="nucleotide sequence ID" value="XM_013537033.1"/>
</dbReference>
<organism evidence="4 5">
    <name type="scientific">Lingula anatina</name>
    <name type="common">Brachiopod</name>
    <name type="synonym">Lingula unguis</name>
    <dbReference type="NCBI Taxonomy" id="7574"/>
    <lineage>
        <taxon>Eukaryota</taxon>
        <taxon>Metazoa</taxon>
        <taxon>Spiralia</taxon>
        <taxon>Lophotrochozoa</taxon>
        <taxon>Brachiopoda</taxon>
        <taxon>Linguliformea</taxon>
        <taxon>Lingulata</taxon>
        <taxon>Lingulida</taxon>
        <taxon>Linguloidea</taxon>
        <taxon>Lingulidae</taxon>
        <taxon>Lingula</taxon>
    </lineage>
</organism>
<sequence length="195" mass="21714">MTYQGSCRYVLIKTDVRKLNGLTPFTVTVRNAANNDGSSLLDDVEMTIGDRRVRMTVRGEVLVDGIPLDMETLPFVTESFKIRRGVLGSVLQPVPQRAISEPVLRLETAFLVNVTSTVRRFDGSGRHYLNLEVPAAYRGKLEGLAGNFNGDPSDDYKLADGTDVRYISPPDMRSQMIADSWLVKNHPDNDRPPCN</sequence>
<evidence type="ECO:0000259" key="3">
    <source>
        <dbReference type="PROSITE" id="PS51233"/>
    </source>
</evidence>
<dbReference type="PANTHER" id="PTHR11339">
    <property type="entry name" value="EXTRACELLULAR MATRIX GLYCOPROTEIN RELATED"/>
    <property type="match status" value="1"/>
</dbReference>
<proteinExistence type="predicted"/>
<evidence type="ECO:0000256" key="1">
    <source>
        <dbReference type="ARBA" id="ARBA00023157"/>
    </source>
</evidence>
<evidence type="ECO:0000313" key="5">
    <source>
        <dbReference type="RefSeq" id="XP_013392487.1"/>
    </source>
</evidence>
<dbReference type="InterPro" id="IPR001846">
    <property type="entry name" value="VWF_type-D"/>
</dbReference>
<dbReference type="AlphaFoldDB" id="A0A1S3I2J1"/>
<dbReference type="GeneID" id="106160423"/>
<feature type="domain" description="VWFD" evidence="3">
    <location>
        <begin position="1"/>
        <end position="195"/>
    </location>
</feature>
<dbReference type="STRING" id="7574.A0A1S3I2J1"/>
<dbReference type="KEGG" id="lak:106160423"/>
<evidence type="ECO:0000256" key="2">
    <source>
        <dbReference type="ARBA" id="ARBA00023180"/>
    </source>
</evidence>
<accession>A0A1S3I2J1</accession>
<keyword evidence="1" id="KW-1015">Disulfide bond</keyword>
<gene>
    <name evidence="5" type="primary">LOC106160423</name>
</gene>
<dbReference type="Pfam" id="PF00094">
    <property type="entry name" value="VWD"/>
    <property type="match status" value="1"/>
</dbReference>
<dbReference type="InterPro" id="IPR050780">
    <property type="entry name" value="Mucin_vWF_Thrombospondin_sf"/>
</dbReference>
<keyword evidence="4" id="KW-1185">Reference proteome</keyword>
<dbReference type="InParanoid" id="A0A1S3I2J1"/>
<evidence type="ECO:0000313" key="4">
    <source>
        <dbReference type="Proteomes" id="UP000085678"/>
    </source>
</evidence>
<reference evidence="5" key="1">
    <citation type="submission" date="2025-08" db="UniProtKB">
        <authorList>
            <consortium name="RefSeq"/>
        </authorList>
    </citation>
    <scope>IDENTIFICATION</scope>
    <source>
        <tissue evidence="5">Gonads</tissue>
    </source>
</reference>
<dbReference type="OrthoDB" id="6236007at2759"/>
<protein>
    <submittedName>
        <fullName evidence="5">Kielin/chordin-like protein</fullName>
    </submittedName>
</protein>
<name>A0A1S3I2J1_LINAN</name>
<dbReference type="Proteomes" id="UP000085678">
    <property type="component" value="Unplaced"/>
</dbReference>
<keyword evidence="2" id="KW-0325">Glycoprotein</keyword>